<dbReference type="VEuPathDB" id="VectorBase:GPPI038723"/>
<organism evidence="1 2">
    <name type="scientific">Glossina palpalis gambiensis</name>
    <dbReference type="NCBI Taxonomy" id="67801"/>
    <lineage>
        <taxon>Eukaryota</taxon>
        <taxon>Metazoa</taxon>
        <taxon>Ecdysozoa</taxon>
        <taxon>Arthropoda</taxon>
        <taxon>Hexapoda</taxon>
        <taxon>Insecta</taxon>
        <taxon>Pterygota</taxon>
        <taxon>Neoptera</taxon>
        <taxon>Endopterygota</taxon>
        <taxon>Diptera</taxon>
        <taxon>Brachycera</taxon>
        <taxon>Muscomorpha</taxon>
        <taxon>Hippoboscoidea</taxon>
        <taxon>Glossinidae</taxon>
        <taxon>Glossina</taxon>
    </lineage>
</organism>
<keyword evidence="2" id="KW-1185">Reference proteome</keyword>
<name>A0A1B0BRY5_9MUSC</name>
<accession>A0A1B0BRY5</accession>
<evidence type="ECO:0000313" key="1">
    <source>
        <dbReference type="EnsemblMetazoa" id="GPPI038723-PA"/>
    </source>
</evidence>
<dbReference type="AlphaFoldDB" id="A0A1B0BRY5"/>
<reference evidence="1" key="2">
    <citation type="submission" date="2020-05" db="UniProtKB">
        <authorList>
            <consortium name="EnsemblMetazoa"/>
        </authorList>
    </citation>
    <scope>IDENTIFICATION</scope>
    <source>
        <strain evidence="1">IAEA</strain>
    </source>
</reference>
<dbReference type="EnsemblMetazoa" id="GPPI038723-RA">
    <property type="protein sequence ID" value="GPPI038723-PA"/>
    <property type="gene ID" value="GPPI038723"/>
</dbReference>
<protein>
    <submittedName>
        <fullName evidence="1">Uncharacterized protein</fullName>
    </submittedName>
</protein>
<reference evidence="2" key="1">
    <citation type="submission" date="2015-01" db="EMBL/GenBank/DDBJ databases">
        <authorList>
            <person name="Aksoy S."/>
            <person name="Warren W."/>
            <person name="Wilson R.K."/>
        </authorList>
    </citation>
    <scope>NUCLEOTIDE SEQUENCE [LARGE SCALE GENOMIC DNA]</scope>
    <source>
        <strain evidence="2">IAEA</strain>
    </source>
</reference>
<evidence type="ECO:0000313" key="2">
    <source>
        <dbReference type="Proteomes" id="UP000092460"/>
    </source>
</evidence>
<proteinExistence type="predicted"/>
<dbReference type="Proteomes" id="UP000092460">
    <property type="component" value="Unassembled WGS sequence"/>
</dbReference>
<dbReference type="EMBL" id="JXJN01019414">
    <property type="status" value="NOT_ANNOTATED_CDS"/>
    <property type="molecule type" value="Genomic_DNA"/>
</dbReference>
<sequence length="86" mass="9784">MINESVEINISFESAFITENSILTSAIDINENRVLRCGFLICCMVNENDFEEYGDLEVPNAIALEYLSTVQLKHFSKMHHVMQGNV</sequence>